<evidence type="ECO:0000313" key="1">
    <source>
        <dbReference type="EMBL" id="KZS02334.1"/>
    </source>
</evidence>
<accession>A0A164JGU0</accession>
<dbReference type="AlphaFoldDB" id="A0A164JGU0"/>
<comment type="caution">
    <text evidence="1">The sequence shown here is derived from an EMBL/GenBank/DDBJ whole genome shotgun (WGS) entry which is preliminary data.</text>
</comment>
<organism evidence="1 2">
    <name type="scientific">Daphnia magna</name>
    <dbReference type="NCBI Taxonomy" id="35525"/>
    <lineage>
        <taxon>Eukaryota</taxon>
        <taxon>Metazoa</taxon>
        <taxon>Ecdysozoa</taxon>
        <taxon>Arthropoda</taxon>
        <taxon>Crustacea</taxon>
        <taxon>Branchiopoda</taxon>
        <taxon>Diplostraca</taxon>
        <taxon>Cladocera</taxon>
        <taxon>Anomopoda</taxon>
        <taxon>Daphniidae</taxon>
        <taxon>Daphnia</taxon>
    </lineage>
</organism>
<dbReference type="GO" id="GO:0005840">
    <property type="term" value="C:ribosome"/>
    <property type="evidence" value="ECO:0007669"/>
    <property type="project" value="UniProtKB-KW"/>
</dbReference>
<proteinExistence type="predicted"/>
<dbReference type="EMBL" id="LRGB01004652">
    <property type="protein sequence ID" value="KZS02334.1"/>
    <property type="molecule type" value="Genomic_DNA"/>
</dbReference>
<name>A0A164JGU0_9CRUS</name>
<keyword evidence="2" id="KW-1185">Reference proteome</keyword>
<sequence>ENVLLESLTDAQYANLIKTFERFSQHPYSVIEKDFIMQFRRQLAAQVEIQQVPEVSLIWIITLL</sequence>
<protein>
    <submittedName>
        <fullName evidence="1">28S ribosomal protein S9</fullName>
    </submittedName>
</protein>
<dbReference type="OrthoDB" id="10254627at2759"/>
<dbReference type="Proteomes" id="UP000076858">
    <property type="component" value="Unassembled WGS sequence"/>
</dbReference>
<feature type="non-terminal residue" evidence="1">
    <location>
        <position position="1"/>
    </location>
</feature>
<keyword evidence="1" id="KW-0689">Ribosomal protein</keyword>
<keyword evidence="1" id="KW-0687">Ribonucleoprotein</keyword>
<gene>
    <name evidence="1" type="ORF">APZ42_000669</name>
</gene>
<reference evidence="1 2" key="1">
    <citation type="submission" date="2016-03" db="EMBL/GenBank/DDBJ databases">
        <title>EvidentialGene: Evidence-directed Construction of Genes on Genomes.</title>
        <authorList>
            <person name="Gilbert D.G."/>
            <person name="Choi J.-H."/>
            <person name="Mockaitis K."/>
            <person name="Colbourne J."/>
            <person name="Pfrender M."/>
        </authorList>
    </citation>
    <scope>NUCLEOTIDE SEQUENCE [LARGE SCALE GENOMIC DNA]</scope>
    <source>
        <strain evidence="1 2">Xinb3</strain>
        <tissue evidence="1">Complete organism</tissue>
    </source>
</reference>
<evidence type="ECO:0000313" key="2">
    <source>
        <dbReference type="Proteomes" id="UP000076858"/>
    </source>
</evidence>